<keyword evidence="1" id="KW-0812">Transmembrane</keyword>
<evidence type="ECO:0000313" key="3">
    <source>
        <dbReference type="Proteomes" id="UP000094224"/>
    </source>
</evidence>
<keyword evidence="1" id="KW-0472">Membrane</keyword>
<evidence type="ECO:0000313" key="2">
    <source>
        <dbReference type="EMBL" id="ODQ97981.1"/>
    </source>
</evidence>
<dbReference type="Proteomes" id="UP000094224">
    <property type="component" value="Unassembled WGS sequence"/>
</dbReference>
<evidence type="ECO:0000256" key="1">
    <source>
        <dbReference type="SAM" id="Phobius"/>
    </source>
</evidence>
<keyword evidence="1" id="KW-1133">Transmembrane helix</keyword>
<organism evidence="2 3">
    <name type="scientific">Mycobacterium sherrisii</name>
    <dbReference type="NCBI Taxonomy" id="243061"/>
    <lineage>
        <taxon>Bacteria</taxon>
        <taxon>Bacillati</taxon>
        <taxon>Actinomycetota</taxon>
        <taxon>Actinomycetes</taxon>
        <taxon>Mycobacteriales</taxon>
        <taxon>Mycobacteriaceae</taxon>
        <taxon>Mycobacterium</taxon>
        <taxon>Mycobacterium simiae complex</taxon>
    </lineage>
</organism>
<accession>A0A1E3S7D1</accession>
<sequence length="97" mass="10922">MIRSWMRRLMMKNLGFVKTFTNFSRPTQIALFVMFATGCVFFLICGYIDLGTSTWWHGKSYIPNICAALTSFLIGAPVVLTIIRLLVSGKKKLPSLA</sequence>
<dbReference type="AlphaFoldDB" id="A0A1E3S7D1"/>
<proteinExistence type="predicted"/>
<feature type="transmembrane region" description="Helical" evidence="1">
    <location>
        <begin position="29"/>
        <end position="49"/>
    </location>
</feature>
<comment type="caution">
    <text evidence="2">The sequence shown here is derived from an EMBL/GenBank/DDBJ whole genome shotgun (WGS) entry which is preliminary data.</text>
</comment>
<protein>
    <submittedName>
        <fullName evidence="2">Uncharacterized protein</fullName>
    </submittedName>
</protein>
<feature type="transmembrane region" description="Helical" evidence="1">
    <location>
        <begin position="61"/>
        <end position="87"/>
    </location>
</feature>
<reference evidence="3" key="1">
    <citation type="submission" date="2016-09" db="EMBL/GenBank/DDBJ databases">
        <authorList>
            <person name="Greninger A.L."/>
            <person name="Jerome K.R."/>
            <person name="Mcnair B."/>
            <person name="Wallis C."/>
            <person name="Fang F."/>
        </authorList>
    </citation>
    <scope>NUCLEOTIDE SEQUENCE [LARGE SCALE GENOMIC DNA]</scope>
    <source>
        <strain evidence="3">BC1_M4</strain>
    </source>
</reference>
<dbReference type="EMBL" id="MIHC01000109">
    <property type="protein sequence ID" value="ODQ97981.1"/>
    <property type="molecule type" value="Genomic_DNA"/>
</dbReference>
<keyword evidence="3" id="KW-1185">Reference proteome</keyword>
<gene>
    <name evidence="2" type="ORF">BHQ21_26105</name>
</gene>
<name>A0A1E3S7D1_9MYCO</name>